<keyword evidence="6 8" id="KW-0346">Stress response</keyword>
<evidence type="ECO:0000256" key="7">
    <source>
        <dbReference type="ARBA" id="ARBA00023186"/>
    </source>
</evidence>
<dbReference type="PROSITE" id="PS00297">
    <property type="entry name" value="HSP70_1"/>
    <property type="match status" value="1"/>
</dbReference>
<comment type="caution">
    <text evidence="11">The sequence shown here is derived from an EMBL/GenBank/DDBJ whole genome shotgun (WGS) entry which is preliminary data.</text>
</comment>
<dbReference type="Gene3D" id="2.60.34.10">
    <property type="entry name" value="Substrate Binding Domain Of DNAk, Chain A, domain 1"/>
    <property type="match status" value="1"/>
</dbReference>
<evidence type="ECO:0000256" key="6">
    <source>
        <dbReference type="ARBA" id="ARBA00023016"/>
    </source>
</evidence>
<dbReference type="Gene3D" id="3.90.640.10">
    <property type="entry name" value="Actin, Chain A, domain 4"/>
    <property type="match status" value="1"/>
</dbReference>
<dbReference type="NCBIfam" id="NF009947">
    <property type="entry name" value="PRK13411.1"/>
    <property type="match status" value="1"/>
</dbReference>
<proteinExistence type="evidence at transcript level"/>
<organism evidence="11 12">
    <name type="scientific">Mastigocoleus testarum BC008</name>
    <dbReference type="NCBI Taxonomy" id="371196"/>
    <lineage>
        <taxon>Bacteria</taxon>
        <taxon>Bacillati</taxon>
        <taxon>Cyanobacteriota</taxon>
        <taxon>Cyanophyceae</taxon>
        <taxon>Nostocales</taxon>
        <taxon>Hapalosiphonaceae</taxon>
        <taxon>Mastigocoleus</taxon>
    </lineage>
</organism>
<evidence type="ECO:0000256" key="4">
    <source>
        <dbReference type="ARBA" id="ARBA00022741"/>
    </source>
</evidence>
<dbReference type="InterPro" id="IPR029048">
    <property type="entry name" value="HSP70_C_sf"/>
</dbReference>
<dbReference type="InterPro" id="IPR043129">
    <property type="entry name" value="ATPase_NBD"/>
</dbReference>
<keyword evidence="4 8" id="KW-0547">Nucleotide-binding</keyword>
<keyword evidence="3 8" id="KW-0597">Phosphoprotein</keyword>
<dbReference type="FunFam" id="2.60.34.10:FF:000014">
    <property type="entry name" value="Chaperone protein DnaK HSP70"/>
    <property type="match status" value="1"/>
</dbReference>
<evidence type="ECO:0000256" key="10">
    <source>
        <dbReference type="SAM" id="MobiDB-lite"/>
    </source>
</evidence>
<evidence type="ECO:0000256" key="3">
    <source>
        <dbReference type="ARBA" id="ARBA00022553"/>
    </source>
</evidence>
<gene>
    <name evidence="8" type="primary">dnaK</name>
    <name evidence="11" type="ORF">BC008_38305</name>
</gene>
<comment type="induction">
    <text evidence="8">By stress conditions e.g. heat shock.</text>
</comment>
<dbReference type="SUPFAM" id="SSF100920">
    <property type="entry name" value="Heat shock protein 70kD (HSP70), peptide-binding domain"/>
    <property type="match status" value="1"/>
</dbReference>
<evidence type="ECO:0000313" key="12">
    <source>
        <dbReference type="Proteomes" id="UP000053372"/>
    </source>
</evidence>
<accession>A0A0V7ZE71</accession>
<dbReference type="GO" id="GO:0005524">
    <property type="term" value="F:ATP binding"/>
    <property type="evidence" value="ECO:0007669"/>
    <property type="project" value="UniProtKB-UniRule"/>
</dbReference>
<dbReference type="InterPro" id="IPR029047">
    <property type="entry name" value="HSP70_peptide-bd_sf"/>
</dbReference>
<dbReference type="InterPro" id="IPR018181">
    <property type="entry name" value="Heat_shock_70_CS"/>
</dbReference>
<dbReference type="InterPro" id="IPR012725">
    <property type="entry name" value="Chaperone_DnaK"/>
</dbReference>
<evidence type="ECO:0000313" key="11">
    <source>
        <dbReference type="EMBL" id="KST62684.1"/>
    </source>
</evidence>
<dbReference type="OrthoDB" id="5410377at2"/>
<dbReference type="CDD" id="cd10234">
    <property type="entry name" value="ASKHA_NBD_HSP70_DnaK-like"/>
    <property type="match status" value="1"/>
</dbReference>
<dbReference type="NCBIfam" id="NF001413">
    <property type="entry name" value="PRK00290.1"/>
    <property type="match status" value="1"/>
</dbReference>
<dbReference type="Gene3D" id="3.30.420.40">
    <property type="match status" value="2"/>
</dbReference>
<keyword evidence="7 8" id="KW-0143">Chaperone</keyword>
<dbReference type="FunFam" id="3.30.420.40:FF:000004">
    <property type="entry name" value="Molecular chaperone DnaK"/>
    <property type="match status" value="1"/>
</dbReference>
<evidence type="ECO:0000256" key="9">
    <source>
        <dbReference type="RuleBase" id="RU003322"/>
    </source>
</evidence>
<comment type="function">
    <text evidence="1 8">Acts as a chaperone.</text>
</comment>
<evidence type="ECO:0000256" key="1">
    <source>
        <dbReference type="ARBA" id="ARBA00002290"/>
    </source>
</evidence>
<feature type="modified residue" description="Phosphothreonine; by autocatalysis" evidence="8">
    <location>
        <position position="197"/>
    </location>
</feature>
<dbReference type="GO" id="GO:0140662">
    <property type="term" value="F:ATP-dependent protein folding chaperone"/>
    <property type="evidence" value="ECO:0007669"/>
    <property type="project" value="InterPro"/>
</dbReference>
<dbReference type="EMBL" id="LMTZ01000151">
    <property type="protein sequence ID" value="KST62684.1"/>
    <property type="molecule type" value="Genomic_DNA"/>
</dbReference>
<dbReference type="InterPro" id="IPR013126">
    <property type="entry name" value="Hsp_70_fam"/>
</dbReference>
<dbReference type="GO" id="GO:0051082">
    <property type="term" value="F:unfolded protein binding"/>
    <property type="evidence" value="ECO:0007669"/>
    <property type="project" value="InterPro"/>
</dbReference>
<protein>
    <recommendedName>
        <fullName evidence="8">Chaperone protein DnaK</fullName>
    </recommendedName>
    <alternativeName>
        <fullName evidence="8">HSP70</fullName>
    </alternativeName>
    <alternativeName>
        <fullName evidence="8">Heat shock 70 kDa protein</fullName>
    </alternativeName>
    <alternativeName>
        <fullName evidence="8">Heat shock protein 70</fullName>
    </alternativeName>
</protein>
<sequence>MGKVIGIDLGTTNSCVAVLEGGKPIVIANSEGGRTTPSIVGFGKGGERLVGSLAKRQSVTNAENTVYSIKRFIGRRWEDTISERDRVPYKCIKGRDETVDVEIRGRNYTPQEISAMVLQKLKQDAEIFLGEAVSQAVITVPAYFTDAQRQATKDAGTIAGLEVLRIINEPTAAALAFGLDKQDEEQLILVFDLGGGTFDVSILQLGDGVFEVKATCGNNQLGGDDFDNLIVQWMLEKFQQEENIDLSQDKMALQRLREAAEKSKIELSSMGSTSINLPFITADSGGPKHLEMELSRSKFEELSSNLIESTIEPMVRALKDADLKPQDIDKIILVGGSTRIPAVQNALVKFFNGKNPDRSINPDEAVALGAAVQGGVMGGEVDDLLLLDVTPLSLGIETLGEVSTKIIERNTTIPTSKSQVFSTAVDGQTSVEIHVLQGERAMARDNKSLGKFLLTGIPPSPRGIPQIEVSFEIDVNGILQVGAKDQGTGREQSIRITNTGGLSANEVERMRNEAEVYAEDDKRRRELVELRNQAENLLLGYKSTLDDNSESIGESVKVLAEEKLSSLRTAMADDRTSVAEFKQRLEDFQESLFALGTEVYTKANESTVGSEPSSEEELTVEQSDNPFQPENSAVAVADLTTNSTTNSTANTDAQAETLFDFNFTGESDPQVDYETIE</sequence>
<dbReference type="NCBIfam" id="TIGR02350">
    <property type="entry name" value="prok_dnaK"/>
    <property type="match status" value="1"/>
</dbReference>
<dbReference type="PRINTS" id="PR00301">
    <property type="entry name" value="HEATSHOCK70"/>
</dbReference>
<evidence type="ECO:0000256" key="2">
    <source>
        <dbReference type="ARBA" id="ARBA00007381"/>
    </source>
</evidence>
<evidence type="ECO:0000256" key="8">
    <source>
        <dbReference type="HAMAP-Rule" id="MF_00332"/>
    </source>
</evidence>
<dbReference type="Pfam" id="PF00012">
    <property type="entry name" value="HSP70"/>
    <property type="match status" value="1"/>
</dbReference>
<dbReference type="Gene3D" id="1.20.1270.10">
    <property type="match status" value="1"/>
</dbReference>
<dbReference type="RefSeq" id="WP_027843112.1">
    <property type="nucleotide sequence ID" value="NZ_LMTZ01000151.1"/>
</dbReference>
<name>A0A0V7ZE71_9CYAN</name>
<keyword evidence="5 8" id="KW-0067">ATP-binding</keyword>
<evidence type="ECO:0000256" key="5">
    <source>
        <dbReference type="ARBA" id="ARBA00022840"/>
    </source>
</evidence>
<dbReference type="PANTHER" id="PTHR19375">
    <property type="entry name" value="HEAT SHOCK PROTEIN 70KDA"/>
    <property type="match status" value="1"/>
</dbReference>
<dbReference type="PROSITE" id="PS00329">
    <property type="entry name" value="HSP70_2"/>
    <property type="match status" value="1"/>
</dbReference>
<keyword evidence="12" id="KW-1185">Reference proteome</keyword>
<feature type="region of interest" description="Disordered" evidence="10">
    <location>
        <begin position="604"/>
        <end position="628"/>
    </location>
</feature>
<reference evidence="11 12" key="1">
    <citation type="journal article" date="2015" name="Genome Announc.">
        <title>Draft Genome of the Euendolithic (true boring) Cyanobacterium Mastigocoleus testarum strain BC008.</title>
        <authorList>
            <person name="Guida B.S."/>
            <person name="Garcia-Pichel F."/>
        </authorList>
    </citation>
    <scope>NUCLEOTIDE SEQUENCE [LARGE SCALE GENOMIC DNA]</scope>
    <source>
        <strain evidence="11 12">BC008</strain>
    </source>
</reference>
<comment type="similarity">
    <text evidence="2 8 9">Belongs to the heat shock protein 70 family.</text>
</comment>
<dbReference type="SUPFAM" id="SSF53067">
    <property type="entry name" value="Actin-like ATPase domain"/>
    <property type="match status" value="2"/>
</dbReference>
<dbReference type="AlphaFoldDB" id="A0A0V7ZE71"/>
<dbReference type="Proteomes" id="UP000053372">
    <property type="component" value="Unassembled WGS sequence"/>
</dbReference>
<dbReference type="HAMAP" id="MF_00332">
    <property type="entry name" value="DnaK"/>
    <property type="match status" value="1"/>
</dbReference>
<dbReference type="FunFam" id="3.90.640.10:FF:000003">
    <property type="entry name" value="Molecular chaperone DnaK"/>
    <property type="match status" value="1"/>
</dbReference>